<dbReference type="Gene3D" id="1.20.1540.10">
    <property type="entry name" value="Rhomboid-like"/>
    <property type="match status" value="1"/>
</dbReference>
<feature type="transmembrane region" description="Helical" evidence="5">
    <location>
        <begin position="221"/>
        <end position="240"/>
    </location>
</feature>
<proteinExistence type="predicted"/>
<dbReference type="EC" id="3.4.21.-" evidence="7"/>
<dbReference type="InterPro" id="IPR022764">
    <property type="entry name" value="Peptidase_S54_rhomboid_dom"/>
</dbReference>
<comment type="subcellular location">
    <subcellularLocation>
        <location evidence="1">Membrane</location>
        <topology evidence="1">Multi-pass membrane protein</topology>
    </subcellularLocation>
</comment>
<keyword evidence="4 5" id="KW-0472">Membrane</keyword>
<comment type="caution">
    <text evidence="7">The sequence shown here is derived from an EMBL/GenBank/DDBJ whole genome shotgun (WGS) entry which is preliminary data.</text>
</comment>
<dbReference type="GO" id="GO:0006508">
    <property type="term" value="P:proteolysis"/>
    <property type="evidence" value="ECO:0007669"/>
    <property type="project" value="UniProtKB-KW"/>
</dbReference>
<dbReference type="SMART" id="SM01160">
    <property type="entry name" value="DUF1751"/>
    <property type="match status" value="1"/>
</dbReference>
<dbReference type="PANTHER" id="PTHR43066">
    <property type="entry name" value="RHOMBOID-RELATED PROTEIN"/>
    <property type="match status" value="1"/>
</dbReference>
<name>A0ABW4I920_9SPHI</name>
<evidence type="ECO:0000313" key="7">
    <source>
        <dbReference type="EMBL" id="MFD1629245.1"/>
    </source>
</evidence>
<dbReference type="InterPro" id="IPR035952">
    <property type="entry name" value="Rhomboid-like_sf"/>
</dbReference>
<evidence type="ECO:0000313" key="8">
    <source>
        <dbReference type="Proteomes" id="UP001597118"/>
    </source>
</evidence>
<keyword evidence="7" id="KW-0378">Hydrolase</keyword>
<organism evidence="7 8">
    <name type="scientific">Pseudopedobacter beijingensis</name>
    <dbReference type="NCBI Taxonomy" id="1207056"/>
    <lineage>
        <taxon>Bacteria</taxon>
        <taxon>Pseudomonadati</taxon>
        <taxon>Bacteroidota</taxon>
        <taxon>Sphingobacteriia</taxon>
        <taxon>Sphingobacteriales</taxon>
        <taxon>Sphingobacteriaceae</taxon>
        <taxon>Pseudopedobacter</taxon>
    </lineage>
</organism>
<dbReference type="SUPFAM" id="SSF144091">
    <property type="entry name" value="Rhomboid-like"/>
    <property type="match status" value="1"/>
</dbReference>
<accession>A0ABW4I920</accession>
<dbReference type="EMBL" id="JBHUDG010000004">
    <property type="protein sequence ID" value="MFD1629245.1"/>
    <property type="molecule type" value="Genomic_DNA"/>
</dbReference>
<feature type="transmembrane region" description="Helical" evidence="5">
    <location>
        <begin position="58"/>
        <end position="87"/>
    </location>
</feature>
<feature type="domain" description="Peptidase S54 rhomboid" evidence="6">
    <location>
        <begin position="56"/>
        <end position="237"/>
    </location>
</feature>
<evidence type="ECO:0000256" key="3">
    <source>
        <dbReference type="ARBA" id="ARBA00022989"/>
    </source>
</evidence>
<protein>
    <submittedName>
        <fullName evidence="7">Rhomboid family intramembrane serine protease</fullName>
        <ecNumber evidence="7">3.4.21.-</ecNumber>
    </submittedName>
</protein>
<dbReference type="GO" id="GO:0008233">
    <property type="term" value="F:peptidase activity"/>
    <property type="evidence" value="ECO:0007669"/>
    <property type="project" value="UniProtKB-KW"/>
</dbReference>
<evidence type="ECO:0000256" key="1">
    <source>
        <dbReference type="ARBA" id="ARBA00004141"/>
    </source>
</evidence>
<evidence type="ECO:0000256" key="4">
    <source>
        <dbReference type="ARBA" id="ARBA00023136"/>
    </source>
</evidence>
<sequence length="250" mass="28218">MREYRPLGNTMFPPVVKNLLIINGIMFLASNVFGDSLGLDLNKWLGLYYFESPNFRVWQFFTHLFMHGNFAHIFSNMLALWMFGAVLENYFGSKRFLQYYIITGLGAALLHLGVQFVEVQSLKQHLSAATINEVLTNGASIVNRGMNYTDPDAAAYTAALFYPTVGASGAVFGLLLAFGMFFPNAMIYLYFFLPIKAKYFVILYGLFELFSGIANNPADNVAHFAHLGGMLFGYILIKVWKIRRPGDFLM</sequence>
<keyword evidence="2 5" id="KW-0812">Transmembrane</keyword>
<evidence type="ECO:0000256" key="5">
    <source>
        <dbReference type="SAM" id="Phobius"/>
    </source>
</evidence>
<evidence type="ECO:0000259" key="6">
    <source>
        <dbReference type="Pfam" id="PF01694"/>
    </source>
</evidence>
<gene>
    <name evidence="7" type="ORF">ACFSAH_05105</name>
</gene>
<reference evidence="8" key="1">
    <citation type="journal article" date="2019" name="Int. J. Syst. Evol. Microbiol.">
        <title>The Global Catalogue of Microorganisms (GCM) 10K type strain sequencing project: providing services to taxonomists for standard genome sequencing and annotation.</title>
        <authorList>
            <consortium name="The Broad Institute Genomics Platform"/>
            <consortium name="The Broad Institute Genome Sequencing Center for Infectious Disease"/>
            <person name="Wu L."/>
            <person name="Ma J."/>
        </authorList>
    </citation>
    <scope>NUCLEOTIDE SEQUENCE [LARGE SCALE GENOMIC DNA]</scope>
    <source>
        <strain evidence="8">CCUG 53762</strain>
    </source>
</reference>
<dbReference type="Proteomes" id="UP001597118">
    <property type="component" value="Unassembled WGS sequence"/>
</dbReference>
<dbReference type="PANTHER" id="PTHR43066:SF11">
    <property type="entry name" value="PEPTIDASE S54 RHOMBOID DOMAIN-CONTAINING PROTEIN"/>
    <property type="match status" value="1"/>
</dbReference>
<dbReference type="RefSeq" id="WP_379661626.1">
    <property type="nucleotide sequence ID" value="NZ_JBHUDG010000004.1"/>
</dbReference>
<dbReference type="Pfam" id="PF01694">
    <property type="entry name" value="Rhomboid"/>
    <property type="match status" value="1"/>
</dbReference>
<keyword evidence="3 5" id="KW-1133">Transmembrane helix</keyword>
<feature type="transmembrane region" description="Helical" evidence="5">
    <location>
        <begin position="99"/>
        <end position="117"/>
    </location>
</feature>
<keyword evidence="7" id="KW-0645">Protease</keyword>
<evidence type="ECO:0000256" key="2">
    <source>
        <dbReference type="ARBA" id="ARBA00022692"/>
    </source>
</evidence>
<keyword evidence="8" id="KW-1185">Reference proteome</keyword>